<dbReference type="Pfam" id="PF02262">
    <property type="entry name" value="Cbl_N"/>
    <property type="match status" value="1"/>
</dbReference>
<dbReference type="SUPFAM" id="SSF47668">
    <property type="entry name" value="N-terminal domain of cbl (N-cbl)"/>
    <property type="match status" value="1"/>
</dbReference>
<dbReference type="PANTHER" id="PTHR23007:SF11">
    <property type="entry name" value="E3 UBIQUITIN-PROTEIN LIGASE CBL"/>
    <property type="match status" value="1"/>
</dbReference>
<dbReference type="GO" id="GO:0005886">
    <property type="term" value="C:plasma membrane"/>
    <property type="evidence" value="ECO:0007669"/>
    <property type="project" value="TreeGrafter"/>
</dbReference>
<dbReference type="GO" id="GO:0008270">
    <property type="term" value="F:zinc ion binding"/>
    <property type="evidence" value="ECO:0007669"/>
    <property type="project" value="UniProtKB-KW"/>
</dbReference>
<dbReference type="GO" id="GO:0017124">
    <property type="term" value="F:SH3 domain binding"/>
    <property type="evidence" value="ECO:0007669"/>
    <property type="project" value="TreeGrafter"/>
</dbReference>
<evidence type="ECO:0000313" key="4">
    <source>
        <dbReference type="Proteomes" id="UP000887116"/>
    </source>
</evidence>
<keyword evidence="1" id="KW-0862">Zinc</keyword>
<comment type="pathway">
    <text evidence="1">Protein modification; protein ubiquitination.</text>
</comment>
<dbReference type="GO" id="GO:0061630">
    <property type="term" value="F:ubiquitin protein ligase activity"/>
    <property type="evidence" value="ECO:0007669"/>
    <property type="project" value="UniProtKB-EC"/>
</dbReference>
<accession>A0A8X6HMC5</accession>
<evidence type="ECO:0000259" key="2">
    <source>
        <dbReference type="PROSITE" id="PS51506"/>
    </source>
</evidence>
<keyword evidence="1" id="KW-0106">Calcium</keyword>
<reference evidence="3" key="1">
    <citation type="submission" date="2020-07" db="EMBL/GenBank/DDBJ databases">
        <title>Multicomponent nature underlies the extraordinary mechanical properties of spider dragline silk.</title>
        <authorList>
            <person name="Kono N."/>
            <person name="Nakamura H."/>
            <person name="Mori M."/>
            <person name="Yoshida Y."/>
            <person name="Ohtoshi R."/>
            <person name="Malay A.D."/>
            <person name="Moran D.A.P."/>
            <person name="Tomita M."/>
            <person name="Numata K."/>
            <person name="Arakawa K."/>
        </authorList>
    </citation>
    <scope>NUCLEOTIDE SEQUENCE</scope>
</reference>
<organism evidence="3 4">
    <name type="scientific">Trichonephila clavata</name>
    <name type="common">Joro spider</name>
    <name type="synonym">Nephila clavata</name>
    <dbReference type="NCBI Taxonomy" id="2740835"/>
    <lineage>
        <taxon>Eukaryota</taxon>
        <taxon>Metazoa</taxon>
        <taxon>Ecdysozoa</taxon>
        <taxon>Arthropoda</taxon>
        <taxon>Chelicerata</taxon>
        <taxon>Arachnida</taxon>
        <taxon>Araneae</taxon>
        <taxon>Araneomorphae</taxon>
        <taxon>Entelegynae</taxon>
        <taxon>Araneoidea</taxon>
        <taxon>Nephilidae</taxon>
        <taxon>Trichonephila</taxon>
    </lineage>
</organism>
<evidence type="ECO:0000313" key="3">
    <source>
        <dbReference type="EMBL" id="GFR26641.1"/>
    </source>
</evidence>
<keyword evidence="1" id="KW-0479">Metal-binding</keyword>
<sequence length="201" mass="23553">MAVSNRGRNIQAMNITSLFSRLHGAFSEAMATPKFMIDRRTIEKTWKLMDKVVKLCQHPKMNLKNSPPFILDILPDTYQHLRMIYHKHEDKMHVLNDTEYFRIFIDNLNRKCKQAIKLFKEGKEKMFDESSHYRRNLTKLSLVFSHMLSELKAIYPNGSFAGDSFRITKVMLRNFGKMLSEKGSSLPVFTFVFTSTILCLF</sequence>
<proteinExistence type="predicted"/>
<dbReference type="GO" id="GO:0005509">
    <property type="term" value="F:calcium ion binding"/>
    <property type="evidence" value="ECO:0007669"/>
    <property type="project" value="UniProtKB-UniRule"/>
</dbReference>
<dbReference type="PANTHER" id="PTHR23007">
    <property type="entry name" value="CBL"/>
    <property type="match status" value="1"/>
</dbReference>
<dbReference type="EMBL" id="BMAO01008811">
    <property type="protein sequence ID" value="GFR26641.1"/>
    <property type="molecule type" value="Genomic_DNA"/>
</dbReference>
<dbReference type="GO" id="GO:0001784">
    <property type="term" value="F:phosphotyrosine residue binding"/>
    <property type="evidence" value="ECO:0007669"/>
    <property type="project" value="UniProtKB-UniRule"/>
</dbReference>
<keyword evidence="1" id="KW-0833">Ubl conjugation pathway</keyword>
<dbReference type="GO" id="GO:0030971">
    <property type="term" value="F:receptor tyrosine kinase binding"/>
    <property type="evidence" value="ECO:0007669"/>
    <property type="project" value="TreeGrafter"/>
</dbReference>
<dbReference type="InterPro" id="IPR003153">
    <property type="entry name" value="Adaptor_Cbl_N_hlx"/>
</dbReference>
<dbReference type="Proteomes" id="UP000887116">
    <property type="component" value="Unassembled WGS sequence"/>
</dbReference>
<dbReference type="AlphaFoldDB" id="A0A8X6HMC5"/>
<dbReference type="PROSITE" id="PS51506">
    <property type="entry name" value="CBL_PTB"/>
    <property type="match status" value="1"/>
</dbReference>
<dbReference type="FunFam" id="1.20.930.20:FF:000001">
    <property type="entry name" value="E3 ubiquitin-protein ligase CBL"/>
    <property type="match status" value="1"/>
</dbReference>
<comment type="caution">
    <text evidence="3">The sequence shown here is derived from an EMBL/GenBank/DDBJ whole genome shotgun (WGS) entry which is preliminary data.</text>
</comment>
<dbReference type="InterPro" id="IPR036537">
    <property type="entry name" value="Adaptor_Cbl_N_dom_sf"/>
</dbReference>
<dbReference type="InterPro" id="IPR024162">
    <property type="entry name" value="Adaptor_Cbl"/>
</dbReference>
<keyword evidence="1" id="KW-0808">Transferase</keyword>
<comment type="catalytic activity">
    <reaction evidence="1">
        <text>S-ubiquitinyl-[E2 ubiquitin-conjugating enzyme]-L-cysteine + [acceptor protein]-L-lysine = [E2 ubiquitin-conjugating enzyme]-L-cysteine + N(6)-ubiquitinyl-[acceptor protein]-L-lysine.</text>
        <dbReference type="EC" id="2.3.2.27"/>
    </reaction>
</comment>
<dbReference type="GO" id="GO:0045121">
    <property type="term" value="C:membrane raft"/>
    <property type="evidence" value="ECO:0007669"/>
    <property type="project" value="TreeGrafter"/>
</dbReference>
<dbReference type="InterPro" id="IPR024159">
    <property type="entry name" value="Cbl_PTB"/>
</dbReference>
<dbReference type="Gene3D" id="1.20.930.20">
    <property type="entry name" value="Adaptor protein Cbl, N-terminal domain"/>
    <property type="match status" value="1"/>
</dbReference>
<keyword evidence="1" id="KW-0863">Zinc-finger</keyword>
<dbReference type="GO" id="GO:0007166">
    <property type="term" value="P:cell surface receptor signaling pathway"/>
    <property type="evidence" value="ECO:0007669"/>
    <property type="project" value="InterPro"/>
</dbReference>
<feature type="domain" description="Cbl-PTB" evidence="2">
    <location>
        <begin position="31"/>
        <end position="201"/>
    </location>
</feature>
<gene>
    <name evidence="3" type="primary">CBLB</name>
    <name evidence="3" type="ORF">TNCT_74551</name>
</gene>
<protein>
    <recommendedName>
        <fullName evidence="1">E3 ubiquitin-protein ligase CBL</fullName>
        <ecNumber evidence="1">2.3.2.27</ecNumber>
    </recommendedName>
</protein>
<comment type="function">
    <text evidence="1">E3 ubiquitin-protein ligase which accepts ubiquitin from specific E2 ubiquitin-conjugating enzymes, and transfers it to substrates, generally promoting their degradation by the proteasome.</text>
</comment>
<dbReference type="GO" id="GO:0023051">
    <property type="term" value="P:regulation of signaling"/>
    <property type="evidence" value="ECO:0007669"/>
    <property type="project" value="InterPro"/>
</dbReference>
<dbReference type="EC" id="2.3.2.27" evidence="1"/>
<dbReference type="OrthoDB" id="7237699at2759"/>
<name>A0A8X6HMC5_TRICU</name>
<comment type="domain">
    <text evidence="1">The N-terminus is composed of the phosphotyrosine binding (PTB) domain, a short linker region and the RING-type zinc finger. The PTB domain, which is also called TKB (tyrosine kinase binding) domain, is composed of three different subdomains: a four-helix bundle (4H), a calcium-binding EF hand and a divergent SH2 domain.</text>
</comment>
<keyword evidence="4" id="KW-1185">Reference proteome</keyword>
<evidence type="ECO:0000256" key="1">
    <source>
        <dbReference type="RuleBase" id="RU367001"/>
    </source>
</evidence>